<feature type="transmembrane region" description="Helical" evidence="7">
    <location>
        <begin position="85"/>
        <end position="108"/>
    </location>
</feature>
<dbReference type="EMBL" id="JARLKY010000051">
    <property type="protein sequence ID" value="MEC0229397.1"/>
    <property type="molecule type" value="Genomic_DNA"/>
</dbReference>
<comment type="subcellular location">
    <subcellularLocation>
        <location evidence="1">Cell membrane</location>
        <topology evidence="1">Multi-pass membrane protein</topology>
    </subcellularLocation>
</comment>
<feature type="transmembrane region" description="Helical" evidence="7">
    <location>
        <begin position="358"/>
        <end position="378"/>
    </location>
</feature>
<evidence type="ECO:0000256" key="7">
    <source>
        <dbReference type="SAM" id="Phobius"/>
    </source>
</evidence>
<dbReference type="Pfam" id="PF02417">
    <property type="entry name" value="Chromate_transp"/>
    <property type="match status" value="2"/>
</dbReference>
<evidence type="ECO:0000256" key="3">
    <source>
        <dbReference type="ARBA" id="ARBA00022475"/>
    </source>
</evidence>
<keyword evidence="3" id="KW-1003">Cell membrane</keyword>
<keyword evidence="6 7" id="KW-0472">Membrane</keyword>
<proteinExistence type="inferred from homology"/>
<dbReference type="NCBIfam" id="TIGR00937">
    <property type="entry name" value="2A51"/>
    <property type="match status" value="1"/>
</dbReference>
<sequence length="399" mass="42496">MESAPKQHPNKGKAIWEVLLVSTKLGLTSFGGPIAHLGYFHHEYIHKRKWLDEKSYADLVALCQFLPGPASSQVGIGIGTLRAGLLGGAAAWLGFTMPSILILLFFSLVMKTIDVSNSGWIHGLKIVAVAIVAQAIFGMGKKLASTKSTATIAIAAASITLVWQAVFSQVLIIVLAGLLGVWAFKTASAQETSHIQVNVHRYLAIACLLSYVLLLFLLPILNGLGHSPLLALFDSFYRVGSLVFGGGHVVLPLLEREMVPQGWTSKEVFLAGYGAAQAVPGPLFTFATYLGAMFSGIKGAIVGTLAIFLPAYLLIVGALPFWNALRSNPSIQGALVSINAAVVGILLAALYNPLWTTAILHTSDFIVALLLFGLLVFWKLPPWIIVLLGAAAGEAISYL</sequence>
<evidence type="ECO:0000256" key="1">
    <source>
        <dbReference type="ARBA" id="ARBA00004651"/>
    </source>
</evidence>
<feature type="transmembrane region" description="Helical" evidence="7">
    <location>
        <begin position="331"/>
        <end position="351"/>
    </location>
</feature>
<dbReference type="PANTHER" id="PTHR33567">
    <property type="entry name" value="CHROMATE ION TRANSPORTER (EUROFUNG)"/>
    <property type="match status" value="1"/>
</dbReference>
<feature type="transmembrane region" description="Helical" evidence="7">
    <location>
        <begin position="120"/>
        <end position="140"/>
    </location>
</feature>
<organism evidence="8 9">
    <name type="scientific">Paenibacillus alba</name>
    <dbReference type="NCBI Taxonomy" id="1197127"/>
    <lineage>
        <taxon>Bacteria</taxon>
        <taxon>Bacillati</taxon>
        <taxon>Bacillota</taxon>
        <taxon>Bacilli</taxon>
        <taxon>Bacillales</taxon>
        <taxon>Paenibacillaceae</taxon>
        <taxon>Paenibacillus</taxon>
    </lineage>
</organism>
<feature type="transmembrane region" description="Helical" evidence="7">
    <location>
        <begin position="274"/>
        <end position="294"/>
    </location>
</feature>
<evidence type="ECO:0000256" key="6">
    <source>
        <dbReference type="ARBA" id="ARBA00023136"/>
    </source>
</evidence>
<evidence type="ECO:0000313" key="8">
    <source>
        <dbReference type="EMBL" id="MEC0229397.1"/>
    </source>
</evidence>
<feature type="transmembrane region" description="Helical" evidence="7">
    <location>
        <begin position="152"/>
        <end position="182"/>
    </location>
</feature>
<protein>
    <submittedName>
        <fullName evidence="8">Chromate transporter</fullName>
    </submittedName>
</protein>
<comment type="caution">
    <text evidence="8">The sequence shown here is derived from an EMBL/GenBank/DDBJ whole genome shotgun (WGS) entry which is preliminary data.</text>
</comment>
<feature type="transmembrane region" description="Helical" evidence="7">
    <location>
        <begin position="236"/>
        <end position="254"/>
    </location>
</feature>
<dbReference type="PANTHER" id="PTHR33567:SF3">
    <property type="entry name" value="CHROMATE ION TRANSPORTER (EUROFUNG)"/>
    <property type="match status" value="1"/>
</dbReference>
<dbReference type="InterPro" id="IPR003370">
    <property type="entry name" value="Chromate_transpt"/>
</dbReference>
<accession>A0ABU6G5E2</accession>
<reference evidence="8 9" key="1">
    <citation type="submission" date="2023-03" db="EMBL/GenBank/DDBJ databases">
        <title>Bacillus Genome Sequencing.</title>
        <authorList>
            <person name="Dunlap C."/>
        </authorList>
    </citation>
    <scope>NUCLEOTIDE SEQUENCE [LARGE SCALE GENOMIC DNA]</scope>
    <source>
        <strain evidence="8 9">BD-533</strain>
    </source>
</reference>
<comment type="similarity">
    <text evidence="2">Belongs to the chromate ion transporter (CHR) (TC 2.A.51) family.</text>
</comment>
<keyword evidence="5 7" id="KW-1133">Transmembrane helix</keyword>
<gene>
    <name evidence="8" type="ORF">P4I72_19915</name>
</gene>
<dbReference type="Proteomes" id="UP001338137">
    <property type="component" value="Unassembled WGS sequence"/>
</dbReference>
<feature type="transmembrane region" description="Helical" evidence="7">
    <location>
        <begin position="202"/>
        <end position="224"/>
    </location>
</feature>
<name>A0ABU6G5E2_9BACL</name>
<feature type="transmembrane region" description="Helical" evidence="7">
    <location>
        <begin position="301"/>
        <end position="325"/>
    </location>
</feature>
<dbReference type="PIRSF" id="PIRSF004810">
    <property type="entry name" value="ChrA"/>
    <property type="match status" value="1"/>
</dbReference>
<evidence type="ECO:0000256" key="4">
    <source>
        <dbReference type="ARBA" id="ARBA00022692"/>
    </source>
</evidence>
<dbReference type="InterPro" id="IPR014047">
    <property type="entry name" value="Chr_Tranpt_l_chain"/>
</dbReference>
<evidence type="ECO:0000256" key="2">
    <source>
        <dbReference type="ARBA" id="ARBA00005262"/>
    </source>
</evidence>
<keyword evidence="9" id="KW-1185">Reference proteome</keyword>
<evidence type="ECO:0000256" key="5">
    <source>
        <dbReference type="ARBA" id="ARBA00022989"/>
    </source>
</evidence>
<keyword evidence="4 7" id="KW-0812">Transmembrane</keyword>
<evidence type="ECO:0000313" key="9">
    <source>
        <dbReference type="Proteomes" id="UP001338137"/>
    </source>
</evidence>